<proteinExistence type="predicted"/>
<gene>
    <name evidence="1" type="ORF">E7215_17005</name>
</gene>
<evidence type="ECO:0000313" key="1">
    <source>
        <dbReference type="EMBL" id="MBE6061841.1"/>
    </source>
</evidence>
<dbReference type="AlphaFoldDB" id="A0A927ZNE1"/>
<dbReference type="Proteomes" id="UP000768462">
    <property type="component" value="Unassembled WGS sequence"/>
</dbReference>
<organism evidence="1 2">
    <name type="scientific">Clostridium sulfidigenes</name>
    <dbReference type="NCBI Taxonomy" id="318464"/>
    <lineage>
        <taxon>Bacteria</taxon>
        <taxon>Bacillati</taxon>
        <taxon>Bacillota</taxon>
        <taxon>Clostridia</taxon>
        <taxon>Eubacteriales</taxon>
        <taxon>Clostridiaceae</taxon>
        <taxon>Clostridium</taxon>
    </lineage>
</organism>
<comment type="caution">
    <text evidence="1">The sequence shown here is derived from an EMBL/GenBank/DDBJ whole genome shotgun (WGS) entry which is preliminary data.</text>
</comment>
<evidence type="ECO:0000313" key="2">
    <source>
        <dbReference type="Proteomes" id="UP000768462"/>
    </source>
</evidence>
<protein>
    <submittedName>
        <fullName evidence="1">Uncharacterized protein</fullName>
    </submittedName>
</protein>
<dbReference type="EMBL" id="SVCM01000203">
    <property type="protein sequence ID" value="MBE6061841.1"/>
    <property type="molecule type" value="Genomic_DNA"/>
</dbReference>
<name>A0A927ZNE1_9CLOT</name>
<reference evidence="1" key="1">
    <citation type="submission" date="2019-04" db="EMBL/GenBank/DDBJ databases">
        <title>Evolution of Biomass-Degrading Anaerobic Consortia Revealed by Metagenomics.</title>
        <authorList>
            <person name="Peng X."/>
        </authorList>
    </citation>
    <scope>NUCLEOTIDE SEQUENCE</scope>
    <source>
        <strain evidence="1">SIG254</strain>
    </source>
</reference>
<accession>A0A927ZNE1</accession>
<sequence>MGYVIYLNTEPPYSRTGRVGNAYGYWTGKSYAFQGEFYPVCDNKINSQTKVYKSKKRATTAAEKAYMKFGYVASCEVEEV</sequence>